<feature type="compositionally biased region" description="Basic and acidic residues" evidence="1">
    <location>
        <begin position="44"/>
        <end position="59"/>
    </location>
</feature>
<dbReference type="AlphaFoldDB" id="C4JK79"/>
<dbReference type="Pfam" id="PF20776">
    <property type="entry name" value="SLS1_N"/>
    <property type="match status" value="1"/>
</dbReference>
<protein>
    <recommendedName>
        <fullName evidence="2">SLS1 N-terminal domain-containing protein</fullName>
    </recommendedName>
</protein>
<evidence type="ECO:0000313" key="4">
    <source>
        <dbReference type="Proteomes" id="UP000002058"/>
    </source>
</evidence>
<accession>C4JK79</accession>
<name>C4JK79_UNCRE</name>
<keyword evidence="4" id="KW-1185">Reference proteome</keyword>
<dbReference type="RefSeq" id="XP_002542520.1">
    <property type="nucleotide sequence ID" value="XM_002542474.1"/>
</dbReference>
<gene>
    <name evidence="3" type="ORF">UREG_02036</name>
</gene>
<proteinExistence type="predicted"/>
<evidence type="ECO:0000256" key="1">
    <source>
        <dbReference type="SAM" id="MobiDB-lite"/>
    </source>
</evidence>
<dbReference type="InterPro" id="IPR048400">
    <property type="entry name" value="SLS1_N"/>
</dbReference>
<evidence type="ECO:0000313" key="3">
    <source>
        <dbReference type="EMBL" id="EEP77187.1"/>
    </source>
</evidence>
<dbReference type="EMBL" id="CH476615">
    <property type="protein sequence ID" value="EEP77187.1"/>
    <property type="molecule type" value="Genomic_DNA"/>
</dbReference>
<feature type="region of interest" description="Disordered" evidence="1">
    <location>
        <begin position="89"/>
        <end position="108"/>
    </location>
</feature>
<sequence>MFQRSAGGAALCLRCRIRPRYHLRPLASIPSTSPRRFLPYTTRSETDNAESHVTQDESPKPSSRSNGFQCRVEPLDIDTLGDRSHVLVLQDPKPKPEPLVEEQAGNQQLSTPSEILEEVDKELYKLVGSKEVSANFDHLRSLHQPGDRLLPIDWNKFRDVIQHGFTLPQLKQYYNNNCLDEVDSDTSEPRWRPGTSLYLELSRKVSGKAQRQRSIRIKRLNRIEGKPLFAERIMRDCWRLSLRNEVGQLDMRIPWAHISTFLVSRAEPFKTLAETYNVKIDVTPNLDLVRITGNESDSLQASAAIERLASTIHSKEIKIAKRQILLIKEKDKSLERKYRMGS</sequence>
<dbReference type="STRING" id="336963.C4JK79"/>
<feature type="region of interest" description="Disordered" evidence="1">
    <location>
        <begin position="32"/>
        <end position="69"/>
    </location>
</feature>
<dbReference type="InParanoid" id="C4JK79"/>
<reference evidence="4" key="1">
    <citation type="journal article" date="2009" name="Genome Res.">
        <title>Comparative genomic analyses of the human fungal pathogens Coccidioides and their relatives.</title>
        <authorList>
            <person name="Sharpton T.J."/>
            <person name="Stajich J.E."/>
            <person name="Rounsley S.D."/>
            <person name="Gardner M.J."/>
            <person name="Wortman J.R."/>
            <person name="Jordar V.S."/>
            <person name="Maiti R."/>
            <person name="Kodira C.D."/>
            <person name="Neafsey D.E."/>
            <person name="Zeng Q."/>
            <person name="Hung C.-Y."/>
            <person name="McMahan C."/>
            <person name="Muszewska A."/>
            <person name="Grynberg M."/>
            <person name="Mandel M.A."/>
            <person name="Kellner E.M."/>
            <person name="Barker B.M."/>
            <person name="Galgiani J.N."/>
            <person name="Orbach M.J."/>
            <person name="Kirkland T.N."/>
            <person name="Cole G.T."/>
            <person name="Henn M.R."/>
            <person name="Birren B.W."/>
            <person name="Taylor J.W."/>
        </authorList>
    </citation>
    <scope>NUCLEOTIDE SEQUENCE [LARGE SCALE GENOMIC DNA]</scope>
    <source>
        <strain evidence="4">UAMH 1704</strain>
    </source>
</reference>
<dbReference type="Proteomes" id="UP000002058">
    <property type="component" value="Unassembled WGS sequence"/>
</dbReference>
<dbReference type="eggNOG" id="ENOG502RS3T">
    <property type="taxonomic scope" value="Eukaryota"/>
</dbReference>
<dbReference type="HOGENOM" id="CLU_811812_0_0_1"/>
<evidence type="ECO:0000259" key="2">
    <source>
        <dbReference type="Pfam" id="PF20776"/>
    </source>
</evidence>
<organism evidence="3 4">
    <name type="scientific">Uncinocarpus reesii (strain UAMH 1704)</name>
    <dbReference type="NCBI Taxonomy" id="336963"/>
    <lineage>
        <taxon>Eukaryota</taxon>
        <taxon>Fungi</taxon>
        <taxon>Dikarya</taxon>
        <taxon>Ascomycota</taxon>
        <taxon>Pezizomycotina</taxon>
        <taxon>Eurotiomycetes</taxon>
        <taxon>Eurotiomycetidae</taxon>
        <taxon>Onygenales</taxon>
        <taxon>Onygenaceae</taxon>
        <taxon>Uncinocarpus</taxon>
    </lineage>
</organism>
<dbReference type="KEGG" id="ure:UREG_02036"/>
<dbReference type="VEuPathDB" id="FungiDB:UREG_02036"/>
<dbReference type="OrthoDB" id="3365224at2759"/>
<dbReference type="GeneID" id="8440473"/>
<feature type="domain" description="SLS1 N-terminal" evidence="2">
    <location>
        <begin position="127"/>
        <end position="242"/>
    </location>
</feature>